<organism evidence="1 2">
    <name type="scientific">Meloidogyne incognita</name>
    <name type="common">Southern root-knot nematode worm</name>
    <name type="synonym">Oxyuris incognita</name>
    <dbReference type="NCBI Taxonomy" id="6306"/>
    <lineage>
        <taxon>Eukaryota</taxon>
        <taxon>Metazoa</taxon>
        <taxon>Ecdysozoa</taxon>
        <taxon>Nematoda</taxon>
        <taxon>Chromadorea</taxon>
        <taxon>Rhabditida</taxon>
        <taxon>Tylenchina</taxon>
        <taxon>Tylenchomorpha</taxon>
        <taxon>Tylenchoidea</taxon>
        <taxon>Meloidogynidae</taxon>
        <taxon>Meloidogyninae</taxon>
        <taxon>Meloidogyne</taxon>
        <taxon>Meloidogyne incognita group</taxon>
    </lineage>
</organism>
<dbReference type="AlphaFoldDB" id="A0A914M7F5"/>
<accession>A0A914M7F5</accession>
<dbReference type="Proteomes" id="UP000887563">
    <property type="component" value="Unplaced"/>
</dbReference>
<dbReference type="WBParaSite" id="Minc3s01391g23414">
    <property type="protein sequence ID" value="Minc3s01391g23414"/>
    <property type="gene ID" value="Minc3s01391g23414"/>
</dbReference>
<sequence>MLNMVMMCNCGGMEWFGWADLGAFSCGWWKNMLLDGGRICLGLWKNMVWCDLGAFNCCVVQWKNMLLGGGRIWSEIWGLSAVGWWWKNMPLNGGRTCIGWKKMLLVVGEEAHFGYKIVFNAKWWMLDQNMDTTFMEHQDSWNVSVKPS</sequence>
<protein>
    <submittedName>
        <fullName evidence="2">Candidate secreted effector</fullName>
    </submittedName>
</protein>
<name>A0A914M7F5_MELIC</name>
<reference evidence="2" key="1">
    <citation type="submission" date="2022-11" db="UniProtKB">
        <authorList>
            <consortium name="WormBaseParasite"/>
        </authorList>
    </citation>
    <scope>IDENTIFICATION</scope>
</reference>
<evidence type="ECO:0000313" key="2">
    <source>
        <dbReference type="WBParaSite" id="Minc3s01391g23414"/>
    </source>
</evidence>
<proteinExistence type="predicted"/>
<evidence type="ECO:0000313" key="1">
    <source>
        <dbReference type="Proteomes" id="UP000887563"/>
    </source>
</evidence>
<keyword evidence="1" id="KW-1185">Reference proteome</keyword>